<comment type="caution">
    <text evidence="1">The sequence shown here is derived from an EMBL/GenBank/DDBJ whole genome shotgun (WGS) entry which is preliminary data.</text>
</comment>
<dbReference type="Proteomes" id="UP001345963">
    <property type="component" value="Unassembled WGS sequence"/>
</dbReference>
<reference evidence="1 2" key="1">
    <citation type="submission" date="2021-07" db="EMBL/GenBank/DDBJ databases">
        <authorList>
            <person name="Palmer J.M."/>
        </authorList>
    </citation>
    <scope>NUCLEOTIDE SEQUENCE [LARGE SCALE GENOMIC DNA]</scope>
    <source>
        <strain evidence="1 2">AT_MEX2019</strain>
        <tissue evidence="1">Muscle</tissue>
    </source>
</reference>
<gene>
    <name evidence="1" type="ORF">ATANTOWER_018352</name>
</gene>
<keyword evidence="2" id="KW-1185">Reference proteome</keyword>
<evidence type="ECO:0000313" key="1">
    <source>
        <dbReference type="EMBL" id="MED6243318.1"/>
    </source>
</evidence>
<dbReference type="EMBL" id="JAHUTI010033305">
    <property type="protein sequence ID" value="MED6243318.1"/>
    <property type="molecule type" value="Genomic_DNA"/>
</dbReference>
<protein>
    <submittedName>
        <fullName evidence="1">Uncharacterized protein</fullName>
    </submittedName>
</protein>
<accession>A0ABU7AZ01</accession>
<evidence type="ECO:0000313" key="2">
    <source>
        <dbReference type="Proteomes" id="UP001345963"/>
    </source>
</evidence>
<proteinExistence type="predicted"/>
<sequence>MGLGPERFHSVCLSCAGILVLLEEDSERGTYSHMGQRSGFTAIPHMCWWALPRDSVKQMGSGMGSNQHV</sequence>
<organism evidence="1 2">
    <name type="scientific">Ataeniobius toweri</name>
    <dbReference type="NCBI Taxonomy" id="208326"/>
    <lineage>
        <taxon>Eukaryota</taxon>
        <taxon>Metazoa</taxon>
        <taxon>Chordata</taxon>
        <taxon>Craniata</taxon>
        <taxon>Vertebrata</taxon>
        <taxon>Euteleostomi</taxon>
        <taxon>Actinopterygii</taxon>
        <taxon>Neopterygii</taxon>
        <taxon>Teleostei</taxon>
        <taxon>Neoteleostei</taxon>
        <taxon>Acanthomorphata</taxon>
        <taxon>Ovalentaria</taxon>
        <taxon>Atherinomorphae</taxon>
        <taxon>Cyprinodontiformes</taxon>
        <taxon>Goodeidae</taxon>
        <taxon>Ataeniobius</taxon>
    </lineage>
</organism>
<name>A0ABU7AZ01_9TELE</name>